<protein>
    <recommendedName>
        <fullName evidence="3">Antibiotic biosynthesis monooxygenase</fullName>
    </recommendedName>
</protein>
<evidence type="ECO:0000313" key="1">
    <source>
        <dbReference type="EMBL" id="RKJ98772.1"/>
    </source>
</evidence>
<accession>A0A3R7H3N5</accession>
<proteinExistence type="predicted"/>
<dbReference type="EMBL" id="NKDB02000001">
    <property type="protein sequence ID" value="RKJ98772.1"/>
    <property type="molecule type" value="Genomic_DNA"/>
</dbReference>
<comment type="caution">
    <text evidence="1">The sequence shown here is derived from an EMBL/GenBank/DDBJ whole genome shotgun (WGS) entry which is preliminary data.</text>
</comment>
<evidence type="ECO:0008006" key="3">
    <source>
        <dbReference type="Google" id="ProtNLM"/>
    </source>
</evidence>
<sequence length="99" mass="11142">MITFVRHARMRNGHFGEAMDLLRQRLDYIEKTHGVHIDLLVRFGGPVGEVALVSRHADAGELELFRRKIMADVGSGHLLEELGPLMLPGETHDEIWMAG</sequence>
<name>A0A3R7H3N5_9BURK</name>
<dbReference type="AlphaFoldDB" id="A0A3R7H3N5"/>
<dbReference type="Proteomes" id="UP000216225">
    <property type="component" value="Unassembled WGS sequence"/>
</dbReference>
<dbReference type="RefSeq" id="WP_094435087.1">
    <property type="nucleotide sequence ID" value="NZ_NKDB02000001.1"/>
</dbReference>
<evidence type="ECO:0000313" key="2">
    <source>
        <dbReference type="Proteomes" id="UP000216225"/>
    </source>
</evidence>
<organism evidence="1 2">
    <name type="scientific">Alicycliphilus denitrificans</name>
    <dbReference type="NCBI Taxonomy" id="179636"/>
    <lineage>
        <taxon>Bacteria</taxon>
        <taxon>Pseudomonadati</taxon>
        <taxon>Pseudomonadota</taxon>
        <taxon>Betaproteobacteria</taxon>
        <taxon>Burkholderiales</taxon>
        <taxon>Comamonadaceae</taxon>
        <taxon>Alicycliphilus</taxon>
    </lineage>
</organism>
<reference evidence="1 2" key="1">
    <citation type="submission" date="2018-09" db="EMBL/GenBank/DDBJ databases">
        <title>Genome comparison of Alicycliphilus sp. BQ1, a polyurethanolytic bacterium, with its closest phylogenetic relatives Alicycliphilus denitrificans BC and K601, unable to attack polyurethane.</title>
        <authorList>
            <person name="Loza-Tavera H."/>
            <person name="Lozano L."/>
            <person name="Cevallos M."/>
            <person name="Maya-Lucas O."/>
            <person name="Garcia-Mena J."/>
            <person name="Hernandez J."/>
        </authorList>
    </citation>
    <scope>NUCLEOTIDE SEQUENCE [LARGE SCALE GENOMIC DNA]</scope>
    <source>
        <strain evidence="1 2">BQ1</strain>
    </source>
</reference>
<gene>
    <name evidence="1" type="ORF">CE154_003170</name>
</gene>